<proteinExistence type="predicted"/>
<dbReference type="EMBL" id="JBJQND010000015">
    <property type="protein sequence ID" value="KAL3853424.1"/>
    <property type="molecule type" value="Genomic_DNA"/>
</dbReference>
<accession>A0ABD3UVE1</accession>
<dbReference type="Proteomes" id="UP001634394">
    <property type="component" value="Unassembled WGS sequence"/>
</dbReference>
<evidence type="ECO:0000313" key="2">
    <source>
        <dbReference type="Proteomes" id="UP001634394"/>
    </source>
</evidence>
<keyword evidence="2" id="KW-1185">Reference proteome</keyword>
<protein>
    <submittedName>
        <fullName evidence="1">Uncharacterized protein</fullName>
    </submittedName>
</protein>
<name>A0ABD3UVE1_SINWO</name>
<gene>
    <name evidence="1" type="ORF">ACJMK2_016962</name>
</gene>
<sequence>MRKEKKTSSSIFIPIHEKGDKPHRPLLSSFMRKEKKTYNIIPIQMKGVTTSSFIVIPINEKGDKTSSSIVIPIHEKRDKTSSSIFSPIHEKGDKNLSLMLSRFMRKETNPVI</sequence>
<dbReference type="AlphaFoldDB" id="A0ABD3UVE1"/>
<reference evidence="1 2" key="1">
    <citation type="submission" date="2024-11" db="EMBL/GenBank/DDBJ databases">
        <title>Chromosome-level genome assembly of the freshwater bivalve Anodonta woodiana.</title>
        <authorList>
            <person name="Chen X."/>
        </authorList>
    </citation>
    <scope>NUCLEOTIDE SEQUENCE [LARGE SCALE GENOMIC DNA]</scope>
    <source>
        <strain evidence="1">MN2024</strain>
        <tissue evidence="1">Gills</tissue>
    </source>
</reference>
<evidence type="ECO:0000313" key="1">
    <source>
        <dbReference type="EMBL" id="KAL3853424.1"/>
    </source>
</evidence>
<organism evidence="1 2">
    <name type="scientific">Sinanodonta woodiana</name>
    <name type="common">Chinese pond mussel</name>
    <name type="synonym">Anodonta woodiana</name>
    <dbReference type="NCBI Taxonomy" id="1069815"/>
    <lineage>
        <taxon>Eukaryota</taxon>
        <taxon>Metazoa</taxon>
        <taxon>Spiralia</taxon>
        <taxon>Lophotrochozoa</taxon>
        <taxon>Mollusca</taxon>
        <taxon>Bivalvia</taxon>
        <taxon>Autobranchia</taxon>
        <taxon>Heteroconchia</taxon>
        <taxon>Palaeoheterodonta</taxon>
        <taxon>Unionida</taxon>
        <taxon>Unionoidea</taxon>
        <taxon>Unionidae</taxon>
        <taxon>Unioninae</taxon>
        <taxon>Sinanodonta</taxon>
    </lineage>
</organism>
<comment type="caution">
    <text evidence="1">The sequence shown here is derived from an EMBL/GenBank/DDBJ whole genome shotgun (WGS) entry which is preliminary data.</text>
</comment>